<gene>
    <name evidence="2" type="ORF">ACFO8L_12080</name>
</gene>
<reference evidence="3" key="1">
    <citation type="journal article" date="2019" name="Int. J. Syst. Evol. Microbiol.">
        <title>The Global Catalogue of Microorganisms (GCM) 10K type strain sequencing project: providing services to taxonomists for standard genome sequencing and annotation.</title>
        <authorList>
            <consortium name="The Broad Institute Genomics Platform"/>
            <consortium name="The Broad Institute Genome Sequencing Center for Infectious Disease"/>
            <person name="Wu L."/>
            <person name="Ma J."/>
        </authorList>
    </citation>
    <scope>NUCLEOTIDE SEQUENCE [LARGE SCALE GENOMIC DNA]</scope>
    <source>
        <strain evidence="3">CCUG 49560</strain>
    </source>
</reference>
<dbReference type="SUPFAM" id="SSF48452">
    <property type="entry name" value="TPR-like"/>
    <property type="match status" value="2"/>
</dbReference>
<dbReference type="InterPro" id="IPR019734">
    <property type="entry name" value="TPR_rpt"/>
</dbReference>
<evidence type="ECO:0000259" key="1">
    <source>
        <dbReference type="SMART" id="SM00382"/>
    </source>
</evidence>
<dbReference type="SMART" id="SM00028">
    <property type="entry name" value="TPR"/>
    <property type="match status" value="3"/>
</dbReference>
<dbReference type="EMBL" id="JBHSFN010000006">
    <property type="protein sequence ID" value="MFC4586819.1"/>
    <property type="molecule type" value="Genomic_DNA"/>
</dbReference>
<dbReference type="Proteomes" id="UP001595891">
    <property type="component" value="Unassembled WGS sequence"/>
</dbReference>
<dbReference type="SUPFAM" id="SSF52540">
    <property type="entry name" value="P-loop containing nucleoside triphosphate hydrolases"/>
    <property type="match status" value="1"/>
</dbReference>
<dbReference type="Gene3D" id="1.25.40.10">
    <property type="entry name" value="Tetratricopeptide repeat domain"/>
    <property type="match status" value="2"/>
</dbReference>
<dbReference type="SMART" id="SM00382">
    <property type="entry name" value="AAA"/>
    <property type="match status" value="1"/>
</dbReference>
<dbReference type="Pfam" id="PF13424">
    <property type="entry name" value="TPR_12"/>
    <property type="match status" value="1"/>
</dbReference>
<comment type="caution">
    <text evidence="2">The sequence shown here is derived from an EMBL/GenBank/DDBJ whole genome shotgun (WGS) entry which is preliminary data.</text>
</comment>
<dbReference type="RefSeq" id="WP_262843500.1">
    <property type="nucleotide sequence ID" value="NZ_JANZYP010000018.1"/>
</dbReference>
<name>A0ABV9ECT1_9ACTN</name>
<dbReference type="PANTHER" id="PTHR47691:SF3">
    <property type="entry name" value="HTH-TYPE TRANSCRIPTIONAL REGULATOR RV0890C-RELATED"/>
    <property type="match status" value="1"/>
</dbReference>
<dbReference type="InterPro" id="IPR027417">
    <property type="entry name" value="P-loop_NTPase"/>
</dbReference>
<evidence type="ECO:0000313" key="2">
    <source>
        <dbReference type="EMBL" id="MFC4586819.1"/>
    </source>
</evidence>
<sequence>MAGIGAAVASVLATSLDVWDLPVQAKIIVTVLAALLVGLLAWATTGNGASEPAPGPGRPGTEAPAQLPPVIEHFTGRADSLARLRGAFAERTSRTGEPAAPLTMSIYGPGGVGKSALATRFAHEIKDAYPDGQLYFDLRGTDLPVRPEDVLLGFLRALGVRLTTDPGGMRELQKLWWTWTQGRRILIFLDNAERGDQVRDVIPPESGCAVIITSRQPLFLLNAYDRKLSVFTEAQGVELLARLSGDDRVAADLESAQRIVRMSGQLPLAISICGGRLRTRENWTLAEFADRLSDERRRLDQLEVGPKIDLSVRASLQLGYDTCTDIQRRLLRLLGVLTAPDMPGWVAGDLLGVSAMDGEDQLEALVDAQLVEFIPLEGGAGTPTRYRLHDLVRLYARERALIEESDEARLVAVERVLSGYRRRAETAAMARWPQDWRRRGTHHQGPQDGPEEQAPAAEWFTVERAALLAAVHQARALEMWEPAWGLGRAFCSLCHSMRAYWSDWRVVAETGYEAATHMGDARALGISLLERAAILGGRGDRAGALRDAERALDIFTGLEEKWWAARARRSVGMTLFGEGGLDRGQTYFIDAIAGFKAEGDRWWSARTQRNLAELRLSQRRTREARGLLEEGLAVFQQEGNRYSEAQTQRALGEVLAAEARALRAEGDQEAAARKYVLAANALRFATKAFHDRHEEWEEARCLRSAGEIGDPQNGLQEYAFVVEAKETLDRLGDSWGVARSEVSEGRALARLGRTNRAVAALHRAVAGFEGLADRWWQARSLRTLAEVLVEAGRPAEAVEPITRALELYRSLGNEAGMARAQGVLERVTGA</sequence>
<organism evidence="2 3">
    <name type="scientific">Sphaerisporangium corydalis</name>
    <dbReference type="NCBI Taxonomy" id="1441875"/>
    <lineage>
        <taxon>Bacteria</taxon>
        <taxon>Bacillati</taxon>
        <taxon>Actinomycetota</taxon>
        <taxon>Actinomycetes</taxon>
        <taxon>Streptosporangiales</taxon>
        <taxon>Streptosporangiaceae</taxon>
        <taxon>Sphaerisporangium</taxon>
    </lineage>
</organism>
<feature type="domain" description="AAA+ ATPase" evidence="1">
    <location>
        <begin position="100"/>
        <end position="234"/>
    </location>
</feature>
<protein>
    <submittedName>
        <fullName evidence="2">Tetratricopeptide repeat protein</fullName>
    </submittedName>
</protein>
<dbReference type="Gene3D" id="3.40.50.300">
    <property type="entry name" value="P-loop containing nucleotide triphosphate hydrolases"/>
    <property type="match status" value="1"/>
</dbReference>
<dbReference type="PRINTS" id="PR00364">
    <property type="entry name" value="DISEASERSIST"/>
</dbReference>
<dbReference type="PANTHER" id="PTHR47691">
    <property type="entry name" value="REGULATOR-RELATED"/>
    <property type="match status" value="1"/>
</dbReference>
<dbReference type="InterPro" id="IPR003593">
    <property type="entry name" value="AAA+_ATPase"/>
</dbReference>
<proteinExistence type="predicted"/>
<keyword evidence="3" id="KW-1185">Reference proteome</keyword>
<accession>A0ABV9ECT1</accession>
<dbReference type="InterPro" id="IPR011990">
    <property type="entry name" value="TPR-like_helical_dom_sf"/>
</dbReference>
<evidence type="ECO:0000313" key="3">
    <source>
        <dbReference type="Proteomes" id="UP001595891"/>
    </source>
</evidence>